<name>A0ABX5GKT6_PHOLE</name>
<keyword evidence="1" id="KW-0808">Transferase</keyword>
<dbReference type="InterPro" id="IPR016181">
    <property type="entry name" value="Acyl_CoA_acyltransferase"/>
</dbReference>
<evidence type="ECO:0000313" key="4">
    <source>
        <dbReference type="EMBL" id="PSV86440.1"/>
    </source>
</evidence>
<dbReference type="PROSITE" id="PS51186">
    <property type="entry name" value="GNAT"/>
    <property type="match status" value="1"/>
</dbReference>
<gene>
    <name evidence="4" type="ORF">CTM94_01150</name>
</gene>
<protein>
    <submittedName>
        <fullName evidence="4">N-acetyltransferase</fullName>
    </submittedName>
</protein>
<evidence type="ECO:0000256" key="2">
    <source>
        <dbReference type="ARBA" id="ARBA00023315"/>
    </source>
</evidence>
<evidence type="ECO:0000259" key="3">
    <source>
        <dbReference type="PROSITE" id="PS51186"/>
    </source>
</evidence>
<evidence type="ECO:0000256" key="1">
    <source>
        <dbReference type="ARBA" id="ARBA00022679"/>
    </source>
</evidence>
<accession>A0ABX5GKT6</accession>
<keyword evidence="5" id="KW-1185">Reference proteome</keyword>
<dbReference type="Proteomes" id="UP000241566">
    <property type="component" value="Unassembled WGS sequence"/>
</dbReference>
<dbReference type="Pfam" id="PF00583">
    <property type="entry name" value="Acetyltransf_1"/>
    <property type="match status" value="1"/>
</dbReference>
<reference evidence="4 5" key="1">
    <citation type="submission" date="2018-01" db="EMBL/GenBank/DDBJ databases">
        <title>Whole genome sequencing of Histamine producing bacteria.</title>
        <authorList>
            <person name="Butler K."/>
        </authorList>
    </citation>
    <scope>NUCLEOTIDE SEQUENCE [LARGE SCALE GENOMIC DNA]</scope>
    <source>
        <strain evidence="4 5">ATCC 25521</strain>
    </source>
</reference>
<feature type="domain" description="N-acetyltransferase" evidence="3">
    <location>
        <begin position="2"/>
        <end position="150"/>
    </location>
</feature>
<dbReference type="EMBL" id="PYOI01000001">
    <property type="protein sequence ID" value="PSV86440.1"/>
    <property type="molecule type" value="Genomic_DNA"/>
</dbReference>
<dbReference type="RefSeq" id="WP_045062276.1">
    <property type="nucleotide sequence ID" value="NZ_CP131599.1"/>
</dbReference>
<dbReference type="SUPFAM" id="SSF55729">
    <property type="entry name" value="Acyl-CoA N-acyltransferases (Nat)"/>
    <property type="match status" value="1"/>
</dbReference>
<keyword evidence="2" id="KW-0012">Acyltransferase</keyword>
<evidence type="ECO:0000313" key="5">
    <source>
        <dbReference type="Proteomes" id="UP000241566"/>
    </source>
</evidence>
<sequence>MFTVKEATLDDLAHVAPLYEAYLTFYEVDYSEKNPLQYLQQRLGNKESVIYFVVDEQGQYVGFTQLYPLFCSLEMNRTWLLYDLFVAEFARQHGVAQLLLDRADQLAKETQASFIMLSTAVDNLKAQNLYERNHYEKDTEFFTYLKHVNA</sequence>
<organism evidence="4 5">
    <name type="scientific">Photobacterium leiognathi</name>
    <dbReference type="NCBI Taxonomy" id="553611"/>
    <lineage>
        <taxon>Bacteria</taxon>
        <taxon>Pseudomonadati</taxon>
        <taxon>Pseudomonadota</taxon>
        <taxon>Gammaproteobacteria</taxon>
        <taxon>Vibrionales</taxon>
        <taxon>Vibrionaceae</taxon>
        <taxon>Photobacterium</taxon>
    </lineage>
</organism>
<proteinExistence type="predicted"/>
<dbReference type="InterPro" id="IPR050832">
    <property type="entry name" value="Bact_Acetyltransf"/>
</dbReference>
<dbReference type="CDD" id="cd04301">
    <property type="entry name" value="NAT_SF"/>
    <property type="match status" value="1"/>
</dbReference>
<dbReference type="InterPro" id="IPR000182">
    <property type="entry name" value="GNAT_dom"/>
</dbReference>
<dbReference type="PANTHER" id="PTHR43877:SF2">
    <property type="entry name" value="AMINOALKYLPHOSPHONATE N-ACETYLTRANSFERASE-RELATED"/>
    <property type="match status" value="1"/>
</dbReference>
<dbReference type="Gene3D" id="3.40.630.30">
    <property type="match status" value="1"/>
</dbReference>
<comment type="caution">
    <text evidence="4">The sequence shown here is derived from an EMBL/GenBank/DDBJ whole genome shotgun (WGS) entry which is preliminary data.</text>
</comment>
<dbReference type="PANTHER" id="PTHR43877">
    <property type="entry name" value="AMINOALKYLPHOSPHONATE N-ACETYLTRANSFERASE-RELATED-RELATED"/>
    <property type="match status" value="1"/>
</dbReference>